<feature type="transmembrane region" description="Helical" evidence="6">
    <location>
        <begin position="129"/>
        <end position="147"/>
    </location>
</feature>
<keyword evidence="4 6" id="KW-1133">Transmembrane helix</keyword>
<feature type="transmembrane region" description="Helical" evidence="6">
    <location>
        <begin position="73"/>
        <end position="91"/>
    </location>
</feature>
<dbReference type="Pfam" id="PF03647">
    <property type="entry name" value="Tmemb_14"/>
    <property type="match status" value="1"/>
</dbReference>
<reference evidence="7 8" key="1">
    <citation type="submission" date="2024-01" db="EMBL/GenBank/DDBJ databases">
        <title>The complete chloroplast genome sequence of Lithospermum erythrorhizon: insights into the phylogenetic relationship among Boraginaceae species and the maternal lineages of purple gromwells.</title>
        <authorList>
            <person name="Okada T."/>
            <person name="Watanabe K."/>
        </authorList>
    </citation>
    <scope>NUCLEOTIDE SEQUENCE [LARGE SCALE GENOMIC DNA]</scope>
</reference>
<name>A0AAV3RRP4_LITER</name>
<dbReference type="Proteomes" id="UP001454036">
    <property type="component" value="Unassembled WGS sequence"/>
</dbReference>
<sequence>MSSSLTYSILHLTPSTKSTTTLLRRLPSSRVGHCRLRCNSELTSNIAPLTSAAYGVFLLGGGLFAYSKSESKGSLFGGVTGAVLMSIAYRLMLVPETKHIGDALAFGSALLFASVFGIRLASTRKIMPGGVLLGLSVGAMAVFYSAYLQDKL</sequence>
<evidence type="ECO:0000313" key="7">
    <source>
        <dbReference type="EMBL" id="GAA0178986.1"/>
    </source>
</evidence>
<evidence type="ECO:0000256" key="5">
    <source>
        <dbReference type="ARBA" id="ARBA00023136"/>
    </source>
</evidence>
<keyword evidence="8" id="KW-1185">Reference proteome</keyword>
<feature type="transmembrane region" description="Helical" evidence="6">
    <location>
        <begin position="103"/>
        <end position="122"/>
    </location>
</feature>
<organism evidence="7 8">
    <name type="scientific">Lithospermum erythrorhizon</name>
    <name type="common">Purple gromwell</name>
    <name type="synonym">Lithospermum officinale var. erythrorhizon</name>
    <dbReference type="NCBI Taxonomy" id="34254"/>
    <lineage>
        <taxon>Eukaryota</taxon>
        <taxon>Viridiplantae</taxon>
        <taxon>Streptophyta</taxon>
        <taxon>Embryophyta</taxon>
        <taxon>Tracheophyta</taxon>
        <taxon>Spermatophyta</taxon>
        <taxon>Magnoliopsida</taxon>
        <taxon>eudicotyledons</taxon>
        <taxon>Gunneridae</taxon>
        <taxon>Pentapetalae</taxon>
        <taxon>asterids</taxon>
        <taxon>lamiids</taxon>
        <taxon>Boraginales</taxon>
        <taxon>Boraginaceae</taxon>
        <taxon>Boraginoideae</taxon>
        <taxon>Lithospermeae</taxon>
        <taxon>Lithospermum</taxon>
    </lineage>
</organism>
<keyword evidence="5 6" id="KW-0472">Membrane</keyword>
<evidence type="ECO:0000256" key="4">
    <source>
        <dbReference type="ARBA" id="ARBA00022989"/>
    </source>
</evidence>
<evidence type="ECO:0000256" key="6">
    <source>
        <dbReference type="SAM" id="Phobius"/>
    </source>
</evidence>
<dbReference type="AlphaFoldDB" id="A0AAV3RRP4"/>
<evidence type="ECO:0000256" key="2">
    <source>
        <dbReference type="ARBA" id="ARBA00007590"/>
    </source>
</evidence>
<evidence type="ECO:0000256" key="1">
    <source>
        <dbReference type="ARBA" id="ARBA00004370"/>
    </source>
</evidence>
<accession>A0AAV3RRP4</accession>
<comment type="similarity">
    <text evidence="2">Belongs to the TMEM14 family.</text>
</comment>
<protein>
    <submittedName>
        <fullName evidence="7">Uncharacterized protein</fullName>
    </submittedName>
</protein>
<comment type="subcellular location">
    <subcellularLocation>
        <location evidence="1">Membrane</location>
    </subcellularLocation>
</comment>
<dbReference type="InterPro" id="IPR044890">
    <property type="entry name" value="TMEM14_sf"/>
</dbReference>
<gene>
    <name evidence="7" type="ORF">LIER_29910</name>
</gene>
<keyword evidence="3 6" id="KW-0812">Transmembrane</keyword>
<evidence type="ECO:0000313" key="8">
    <source>
        <dbReference type="Proteomes" id="UP001454036"/>
    </source>
</evidence>
<dbReference type="GO" id="GO:0009706">
    <property type="term" value="C:chloroplast inner membrane"/>
    <property type="evidence" value="ECO:0007669"/>
    <property type="project" value="TreeGrafter"/>
</dbReference>
<feature type="transmembrane region" description="Helical" evidence="6">
    <location>
        <begin position="46"/>
        <end position="66"/>
    </location>
</feature>
<comment type="caution">
    <text evidence="7">The sequence shown here is derived from an EMBL/GenBank/DDBJ whole genome shotgun (WGS) entry which is preliminary data.</text>
</comment>
<dbReference type="PANTHER" id="PTHR12668:SF38">
    <property type="entry name" value="PROTEIN FATTY ACID EXPORT 4, CHLOROPLASTIC"/>
    <property type="match status" value="1"/>
</dbReference>
<evidence type="ECO:0000256" key="3">
    <source>
        <dbReference type="ARBA" id="ARBA00022692"/>
    </source>
</evidence>
<dbReference type="GO" id="GO:0015245">
    <property type="term" value="F:fatty acid transmembrane transporter activity"/>
    <property type="evidence" value="ECO:0007669"/>
    <property type="project" value="TreeGrafter"/>
</dbReference>
<dbReference type="InterPro" id="IPR005349">
    <property type="entry name" value="TMEM14"/>
</dbReference>
<dbReference type="Gene3D" id="1.10.10.1740">
    <property type="entry name" value="Transmembrane protein 14-like"/>
    <property type="match status" value="1"/>
</dbReference>
<dbReference type="EMBL" id="BAABME010010465">
    <property type="protein sequence ID" value="GAA0178986.1"/>
    <property type="molecule type" value="Genomic_DNA"/>
</dbReference>
<dbReference type="PANTHER" id="PTHR12668">
    <property type="entry name" value="TRANSMEMBRANE PROTEIN 14, 15"/>
    <property type="match status" value="1"/>
</dbReference>
<proteinExistence type="inferred from homology"/>